<evidence type="ECO:0000313" key="3">
    <source>
        <dbReference type="Proteomes" id="UP000182332"/>
    </source>
</evidence>
<proteinExistence type="predicted"/>
<name>A0A1I0EQ59_9PSED</name>
<dbReference type="SMART" id="SM00855">
    <property type="entry name" value="PGAM"/>
    <property type="match status" value="1"/>
</dbReference>
<evidence type="ECO:0000256" key="1">
    <source>
        <dbReference type="SAM" id="Phobius"/>
    </source>
</evidence>
<keyword evidence="1" id="KW-0472">Membrane</keyword>
<dbReference type="AlphaFoldDB" id="A0A1I0EQ59"/>
<evidence type="ECO:0000313" key="2">
    <source>
        <dbReference type="EMBL" id="SET47428.1"/>
    </source>
</evidence>
<dbReference type="EMBL" id="FOHW01000014">
    <property type="protein sequence ID" value="SET47428.1"/>
    <property type="molecule type" value="Genomic_DNA"/>
</dbReference>
<dbReference type="InterPro" id="IPR013078">
    <property type="entry name" value="His_Pase_superF_clade-1"/>
</dbReference>
<organism evidence="2 3">
    <name type="scientific">Pseudomonas graminis</name>
    <dbReference type="NCBI Taxonomy" id="158627"/>
    <lineage>
        <taxon>Bacteria</taxon>
        <taxon>Pseudomonadati</taxon>
        <taxon>Pseudomonadota</taxon>
        <taxon>Gammaproteobacteria</taxon>
        <taxon>Pseudomonadales</taxon>
        <taxon>Pseudomonadaceae</taxon>
        <taxon>Pseudomonas</taxon>
    </lineage>
</organism>
<protein>
    <submittedName>
        <fullName evidence="2">Phosphohistidine phosphatase SixA</fullName>
    </submittedName>
</protein>
<sequence>MREHVNVPPVHRAGNLFKNAKKYRVLLTAGAIVVSLLLLTGYTYWPRSPIALASGENMNRAGLYDSWKKGEVVVLVRHGERCDRSDNECLGPKDGITRNGSQVSAEVGRSLSQLGLAQTDILASPSTRTAQTAAALFGHPVASQDWLFDCEKMNLGQVMAHKADDRNLVVVTHSGCIGQIESQQGYPHAEISEYDSAVFISLDKRSRPVIRGVLNPEDWKQLAIKGGN</sequence>
<dbReference type="Pfam" id="PF00300">
    <property type="entry name" value="His_Phos_1"/>
    <property type="match status" value="1"/>
</dbReference>
<keyword evidence="1" id="KW-1133">Transmembrane helix</keyword>
<dbReference type="RefSeq" id="WP_083398780.1">
    <property type="nucleotide sequence ID" value="NZ_FOHW01000014.1"/>
</dbReference>
<dbReference type="Gene3D" id="3.40.50.1240">
    <property type="entry name" value="Phosphoglycerate mutase-like"/>
    <property type="match status" value="1"/>
</dbReference>
<accession>A0A1I0EQ59</accession>
<dbReference type="SUPFAM" id="SSF53254">
    <property type="entry name" value="Phosphoglycerate mutase-like"/>
    <property type="match status" value="1"/>
</dbReference>
<dbReference type="Proteomes" id="UP000182332">
    <property type="component" value="Unassembled WGS sequence"/>
</dbReference>
<gene>
    <name evidence="2" type="ORF">SAMN05216197_11484</name>
</gene>
<dbReference type="InterPro" id="IPR029033">
    <property type="entry name" value="His_PPase_superfam"/>
</dbReference>
<reference evidence="2 3" key="1">
    <citation type="submission" date="2016-10" db="EMBL/GenBank/DDBJ databases">
        <authorList>
            <person name="de Groot N.N."/>
        </authorList>
    </citation>
    <scope>NUCLEOTIDE SEQUENCE [LARGE SCALE GENOMIC DNA]</scope>
    <source>
        <strain evidence="2 3">DSM 11363</strain>
    </source>
</reference>
<keyword evidence="1" id="KW-0812">Transmembrane</keyword>
<feature type="transmembrane region" description="Helical" evidence="1">
    <location>
        <begin position="25"/>
        <end position="45"/>
    </location>
</feature>
<dbReference type="CDD" id="cd07040">
    <property type="entry name" value="HP"/>
    <property type="match status" value="1"/>
</dbReference>
<dbReference type="OrthoDB" id="6195868at2"/>